<name>A0ABV8GDS1_9ACTN</name>
<keyword evidence="8" id="KW-1185">Reference proteome</keyword>
<comment type="subcellular location">
    <subcellularLocation>
        <location evidence="1">Cell membrane</location>
        <topology evidence="1">Multi-pass membrane protein</topology>
    </subcellularLocation>
</comment>
<feature type="transmembrane region" description="Helical" evidence="6">
    <location>
        <begin position="12"/>
        <end position="35"/>
    </location>
</feature>
<keyword evidence="3 6" id="KW-0812">Transmembrane</keyword>
<dbReference type="PANTHER" id="PTHR23513">
    <property type="entry name" value="INTEGRAL MEMBRANE EFFLUX PROTEIN-RELATED"/>
    <property type="match status" value="1"/>
</dbReference>
<keyword evidence="2" id="KW-1003">Cell membrane</keyword>
<dbReference type="Gene3D" id="2.130.10.10">
    <property type="entry name" value="YVTN repeat-like/Quinoprotein amine dehydrogenase"/>
    <property type="match status" value="1"/>
</dbReference>
<gene>
    <name evidence="7" type="ORF">ACFOY2_26675</name>
</gene>
<dbReference type="RefSeq" id="WP_379530817.1">
    <property type="nucleotide sequence ID" value="NZ_JBHSBI010000014.1"/>
</dbReference>
<proteinExistence type="predicted"/>
<evidence type="ECO:0000256" key="6">
    <source>
        <dbReference type="SAM" id="Phobius"/>
    </source>
</evidence>
<dbReference type="SUPFAM" id="SSF103473">
    <property type="entry name" value="MFS general substrate transporter"/>
    <property type="match status" value="1"/>
</dbReference>
<dbReference type="InterPro" id="IPR015943">
    <property type="entry name" value="WD40/YVTN_repeat-like_dom_sf"/>
</dbReference>
<dbReference type="InterPro" id="IPR011701">
    <property type="entry name" value="MFS"/>
</dbReference>
<accession>A0ABV8GDS1</accession>
<evidence type="ECO:0000256" key="5">
    <source>
        <dbReference type="ARBA" id="ARBA00023136"/>
    </source>
</evidence>
<feature type="transmembrane region" description="Helical" evidence="6">
    <location>
        <begin position="83"/>
        <end position="116"/>
    </location>
</feature>
<evidence type="ECO:0000256" key="1">
    <source>
        <dbReference type="ARBA" id="ARBA00004651"/>
    </source>
</evidence>
<dbReference type="EMBL" id="JBHSBI010000014">
    <property type="protein sequence ID" value="MFC4010841.1"/>
    <property type="molecule type" value="Genomic_DNA"/>
</dbReference>
<protein>
    <submittedName>
        <fullName evidence="7">MFS transporter</fullName>
    </submittedName>
</protein>
<dbReference type="InterPro" id="IPR036259">
    <property type="entry name" value="MFS_trans_sf"/>
</dbReference>
<dbReference type="Pfam" id="PF07690">
    <property type="entry name" value="MFS_1"/>
    <property type="match status" value="1"/>
</dbReference>
<evidence type="ECO:0000313" key="8">
    <source>
        <dbReference type="Proteomes" id="UP001595851"/>
    </source>
</evidence>
<comment type="caution">
    <text evidence="7">The sequence shown here is derived from an EMBL/GenBank/DDBJ whole genome shotgun (WGS) entry which is preliminary data.</text>
</comment>
<dbReference type="Proteomes" id="UP001595851">
    <property type="component" value="Unassembled WGS sequence"/>
</dbReference>
<keyword evidence="4 6" id="KW-1133">Transmembrane helix</keyword>
<keyword evidence="5 6" id="KW-0472">Membrane</keyword>
<evidence type="ECO:0000313" key="7">
    <source>
        <dbReference type="EMBL" id="MFC4010841.1"/>
    </source>
</evidence>
<organism evidence="7 8">
    <name type="scientific">Nonomuraea purpurea</name>
    <dbReference type="NCBI Taxonomy" id="1849276"/>
    <lineage>
        <taxon>Bacteria</taxon>
        <taxon>Bacillati</taxon>
        <taxon>Actinomycetota</taxon>
        <taxon>Actinomycetes</taxon>
        <taxon>Streptosporangiales</taxon>
        <taxon>Streptosporangiaceae</taxon>
        <taxon>Nonomuraea</taxon>
    </lineage>
</organism>
<evidence type="ECO:0000256" key="3">
    <source>
        <dbReference type="ARBA" id="ARBA00022692"/>
    </source>
</evidence>
<feature type="transmembrane region" description="Helical" evidence="6">
    <location>
        <begin position="47"/>
        <end position="71"/>
    </location>
</feature>
<sequence>MRSERRLGRQFGWLWGAYGTSTLGTWLAFGAFPLIAIQVLHAGPAQVAALSSVGALVGAAVAVPLGPWVEFRRKRPVLIGMDLVRFAALLTIPAAFALGVLSFVQLLLVSVVVAAADITFRAASGAYLKTLLPAEDLLVANTRFESTAWTTTVIGPPLGGAAIGLLGPVVTVVADAVSYLLSALGIRAAGGQEPRPERRQAARQDRRCRAAVLKRFRRAVEIVRVRRMSDERMMRGYVGHSHGRATYSGTPVIELDGAPVTVSVDEEGLLWTCDLRGGGCVSRPLDLDAAGPDDDWYIENEWWDEDDDEDERKRLVTEPSLIAERVTVAEVDGRPVVVTGGGRFDFRLEDGDDVSGGIVRAWDVHTGRRIGSVMLGHVLGVCSLTTVRSERGLLAVSSCETGLLLAWELATGVKVIERQGSYNGEMAAAVVDGRPVAVTGGADRFLQAWDVLSGEQLGADLPGLESPVGGIAITEVEGRTVVLAGDGPRLRAWDLAAQEPIGAPLTGHTGKIERVVTATVGGRAIALTGGDDPNDWATTLVWDLARGEQIGEPLTGHFLESATEVAGTPAAVTRRWDSAVHLSDLTPTAR</sequence>
<evidence type="ECO:0000256" key="4">
    <source>
        <dbReference type="ARBA" id="ARBA00022989"/>
    </source>
</evidence>
<reference evidence="8" key="1">
    <citation type="journal article" date="2019" name="Int. J. Syst. Evol. Microbiol.">
        <title>The Global Catalogue of Microorganisms (GCM) 10K type strain sequencing project: providing services to taxonomists for standard genome sequencing and annotation.</title>
        <authorList>
            <consortium name="The Broad Institute Genomics Platform"/>
            <consortium name="The Broad Institute Genome Sequencing Center for Infectious Disease"/>
            <person name="Wu L."/>
            <person name="Ma J."/>
        </authorList>
    </citation>
    <scope>NUCLEOTIDE SEQUENCE [LARGE SCALE GENOMIC DNA]</scope>
    <source>
        <strain evidence="8">TBRC 1276</strain>
    </source>
</reference>
<dbReference type="Gene3D" id="1.20.1250.20">
    <property type="entry name" value="MFS general substrate transporter like domains"/>
    <property type="match status" value="1"/>
</dbReference>
<evidence type="ECO:0000256" key="2">
    <source>
        <dbReference type="ARBA" id="ARBA00022475"/>
    </source>
</evidence>
<dbReference type="PANTHER" id="PTHR23513:SF6">
    <property type="entry name" value="MAJOR FACILITATOR SUPERFAMILY ASSOCIATED DOMAIN-CONTAINING PROTEIN"/>
    <property type="match status" value="1"/>
</dbReference>
<dbReference type="SUPFAM" id="SSF50998">
    <property type="entry name" value="Quinoprotein alcohol dehydrogenase-like"/>
    <property type="match status" value="1"/>
</dbReference>
<dbReference type="InterPro" id="IPR011047">
    <property type="entry name" value="Quinoprotein_ADH-like_sf"/>
</dbReference>